<dbReference type="EMBL" id="WPHU01000019">
    <property type="protein sequence ID" value="MVA59374.1"/>
    <property type="molecule type" value="Genomic_DNA"/>
</dbReference>
<accession>A0A7K1RMW9</accession>
<organism evidence="1 2">
    <name type="scientific">Agrobacterium vitis</name>
    <name type="common">Rhizobium vitis</name>
    <dbReference type="NCBI Taxonomy" id="373"/>
    <lineage>
        <taxon>Bacteria</taxon>
        <taxon>Pseudomonadati</taxon>
        <taxon>Pseudomonadota</taxon>
        <taxon>Alphaproteobacteria</taxon>
        <taxon>Hyphomicrobiales</taxon>
        <taxon>Rhizobiaceae</taxon>
        <taxon>Rhizobium/Agrobacterium group</taxon>
        <taxon>Agrobacterium</taxon>
    </lineage>
</organism>
<keyword evidence="1" id="KW-0808">Transferase</keyword>
<name>A0A7K1RMW9_AGRVI</name>
<dbReference type="Proteomes" id="UP000440716">
    <property type="component" value="Unassembled WGS sequence"/>
</dbReference>
<evidence type="ECO:0000313" key="2">
    <source>
        <dbReference type="Proteomes" id="UP000440716"/>
    </source>
</evidence>
<keyword evidence="1" id="KW-0548">Nucleotidyltransferase</keyword>
<gene>
    <name evidence="1" type="ORF">GOZ88_25125</name>
</gene>
<dbReference type="GO" id="GO:0016779">
    <property type="term" value="F:nucleotidyltransferase activity"/>
    <property type="evidence" value="ECO:0007669"/>
    <property type="project" value="UniProtKB-KW"/>
</dbReference>
<proteinExistence type="predicted"/>
<sequence length="244" mass="27554">MERLRRELPQTALFVFFNKVYKILDKQFDRPSLLVARSGSVGANIVYRKEVKNVLGYFPGDAFLGVMNVRAHPGELFSDATKFEGAAVGHLDLSSHFSSFYPDDHIPTSGFALALWLSEYLPEKTILLEGFSARRSEKWKVFHLHDWTFEQVVLRLFIHSGKLVAPGAAEKNAYAALLQRFPDLSEGAVALSAADVLASRLEGANKEIDKLISVTKILRWFYQLSKKLKPKTRKQRLNAKKAKS</sequence>
<reference evidence="1 2" key="1">
    <citation type="submission" date="2019-12" db="EMBL/GenBank/DDBJ databases">
        <title>Whole-genome sequencing of Allorhizobium vitis.</title>
        <authorList>
            <person name="Gan H.M."/>
            <person name="Szegedi E."/>
            <person name="Burr T."/>
            <person name="Savka M.A."/>
        </authorList>
    </citation>
    <scope>NUCLEOTIDE SEQUENCE [LARGE SCALE GENOMIC DNA]</scope>
    <source>
        <strain evidence="1 2">CG415</strain>
    </source>
</reference>
<protein>
    <submittedName>
        <fullName evidence="1">3-deoxy-manno-octulosonate cytidylyltransferase</fullName>
    </submittedName>
</protein>
<comment type="caution">
    <text evidence="1">The sequence shown here is derived from an EMBL/GenBank/DDBJ whole genome shotgun (WGS) entry which is preliminary data.</text>
</comment>
<dbReference type="AlphaFoldDB" id="A0A7K1RMW9"/>
<evidence type="ECO:0000313" key="1">
    <source>
        <dbReference type="EMBL" id="MVA59374.1"/>
    </source>
</evidence>